<feature type="compositionally biased region" description="Basic and acidic residues" evidence="2">
    <location>
        <begin position="357"/>
        <end position="369"/>
    </location>
</feature>
<organism evidence="4 5">
    <name type="scientific">Champsocephalus esox</name>
    <name type="common">pike icefish</name>
    <dbReference type="NCBI Taxonomy" id="159716"/>
    <lineage>
        <taxon>Eukaryota</taxon>
        <taxon>Metazoa</taxon>
        <taxon>Chordata</taxon>
        <taxon>Craniata</taxon>
        <taxon>Vertebrata</taxon>
        <taxon>Euteleostomi</taxon>
        <taxon>Actinopterygii</taxon>
        <taxon>Neopterygii</taxon>
        <taxon>Teleostei</taxon>
        <taxon>Neoteleostei</taxon>
        <taxon>Acanthomorphata</taxon>
        <taxon>Eupercaria</taxon>
        <taxon>Perciformes</taxon>
        <taxon>Notothenioidei</taxon>
        <taxon>Channichthyidae</taxon>
        <taxon>Champsocephalus</taxon>
    </lineage>
</organism>
<dbReference type="PROSITE" id="PS50050">
    <property type="entry name" value="TNFR_NGFR_2"/>
    <property type="match status" value="1"/>
</dbReference>
<gene>
    <name evidence="4" type="ORF">CesoFtcFv8_012244</name>
</gene>
<feature type="domain" description="TNFR-Cys" evidence="3">
    <location>
        <begin position="32"/>
        <end position="75"/>
    </location>
</feature>
<keyword evidence="1" id="KW-1015">Disulfide bond</keyword>
<proteinExistence type="predicted"/>
<feature type="region of interest" description="Disordered" evidence="2">
    <location>
        <begin position="238"/>
        <end position="272"/>
    </location>
</feature>
<feature type="region of interest" description="Disordered" evidence="2">
    <location>
        <begin position="313"/>
        <end position="369"/>
    </location>
</feature>
<evidence type="ECO:0000256" key="2">
    <source>
        <dbReference type="SAM" id="MobiDB-lite"/>
    </source>
</evidence>
<evidence type="ECO:0000313" key="5">
    <source>
        <dbReference type="Proteomes" id="UP001335648"/>
    </source>
</evidence>
<feature type="region of interest" description="Disordered" evidence="2">
    <location>
        <begin position="104"/>
        <end position="178"/>
    </location>
</feature>
<protein>
    <recommendedName>
        <fullName evidence="3">TNFR-Cys domain-containing protein</fullName>
    </recommendedName>
</protein>
<feature type="compositionally biased region" description="Low complexity" evidence="2">
    <location>
        <begin position="104"/>
        <end position="122"/>
    </location>
</feature>
<feature type="repeat" description="TNFR-Cys" evidence="1">
    <location>
        <begin position="32"/>
        <end position="75"/>
    </location>
</feature>
<name>A0AAN8BUN1_9TELE</name>
<dbReference type="InterPro" id="IPR001368">
    <property type="entry name" value="TNFR/NGFR_Cys_rich_reg"/>
</dbReference>
<dbReference type="Gene3D" id="2.10.50.10">
    <property type="entry name" value="Tumor Necrosis Factor Receptor, subunit A, domain 2"/>
    <property type="match status" value="1"/>
</dbReference>
<dbReference type="AlphaFoldDB" id="A0AAN8BUN1"/>
<evidence type="ECO:0000313" key="4">
    <source>
        <dbReference type="EMBL" id="KAK5891805.1"/>
    </source>
</evidence>
<dbReference type="Proteomes" id="UP001335648">
    <property type="component" value="Unassembled WGS sequence"/>
</dbReference>
<keyword evidence="5" id="KW-1185">Reference proteome</keyword>
<feature type="disulfide bond" evidence="1">
    <location>
        <begin position="33"/>
        <end position="48"/>
    </location>
</feature>
<evidence type="ECO:0000259" key="3">
    <source>
        <dbReference type="PROSITE" id="PS50050"/>
    </source>
</evidence>
<sequence>MFGDLLDVFCTAGALLSAERCEYQRSCAECVSCSAGFYTLELNCEQNCHACSRDCSAESHLKVVQNCSRSSNMRCVCEEGFRCSHHVTESRNCRDCEKIQETTTEPDQQTTSSASPGRSSSSAKPCTLPNCCPTPEPPAGHDPHIEESTGGPSSENESRDTAGPSAGETAQYTTVDAPALPVKTRVPLPTELMFLMPEPSAPTPTETNITVPVAPEISAEPCRPTLHPPAAPTQTIAKLCSEGGGDASHKPQESTHPPPRDSFSAKQPPAGLSAANQVPVHVYNPGTVIFGLLNQFTGQVGPTMVQCGKTAERVTSEEEEEERGCPVFHPTSSPSMHLSEEERSGEADSIFFPSQEQGKECRVSKEESL</sequence>
<reference evidence="4 5" key="1">
    <citation type="journal article" date="2023" name="Mol. Biol. Evol.">
        <title>Genomics of Secondarily Temperate Adaptation in the Only Non-Antarctic Icefish.</title>
        <authorList>
            <person name="Rivera-Colon A.G."/>
            <person name="Rayamajhi N."/>
            <person name="Minhas B.F."/>
            <person name="Madrigal G."/>
            <person name="Bilyk K.T."/>
            <person name="Yoon V."/>
            <person name="Hune M."/>
            <person name="Gregory S."/>
            <person name="Cheng C.H.C."/>
            <person name="Catchen J.M."/>
        </authorList>
    </citation>
    <scope>NUCLEOTIDE SEQUENCE [LARGE SCALE GENOMIC DNA]</scope>
    <source>
        <strain evidence="4">JC2023a</strain>
    </source>
</reference>
<comment type="caution">
    <text evidence="1">Lacks conserved residue(s) required for the propagation of feature annotation.</text>
</comment>
<evidence type="ECO:0000256" key="1">
    <source>
        <dbReference type="PROSITE-ProRule" id="PRU00206"/>
    </source>
</evidence>
<comment type="caution">
    <text evidence="4">The sequence shown here is derived from an EMBL/GenBank/DDBJ whole genome shotgun (WGS) entry which is preliminary data.</text>
</comment>
<dbReference type="EMBL" id="JAULUE010002055">
    <property type="protein sequence ID" value="KAK5891805.1"/>
    <property type="molecule type" value="Genomic_DNA"/>
</dbReference>
<accession>A0AAN8BUN1</accession>